<dbReference type="InterPro" id="IPR011051">
    <property type="entry name" value="RmlC_Cupin_sf"/>
</dbReference>
<dbReference type="SUPFAM" id="SSF46689">
    <property type="entry name" value="Homeodomain-like"/>
    <property type="match status" value="2"/>
</dbReference>
<dbReference type="InterPro" id="IPR018060">
    <property type="entry name" value="HTH_AraC"/>
</dbReference>
<keyword evidence="5" id="KW-0614">Plasmid</keyword>
<geneLocation type="plasmid" evidence="6">
    <name>pnp7-1</name>
</geneLocation>
<dbReference type="SUPFAM" id="SSF51182">
    <property type="entry name" value="RmlC-like cupins"/>
    <property type="match status" value="1"/>
</dbReference>
<sequence>MTEKDYLNKLFIRTYNTQLEGHQHPYHQVLIPLSGSIHLMLETKTVQVKYGEVYIIPKHGYHQFKADQLFRFLVINLEDIDFLPTQNDDEVHGFLDDKTLCYLNIIEKQLMTEFNETINDYLLQLLIEFLRTINVNKRIDSRLLNAISVMKKDIGAEHSLASLANIACLSQSQFKKLFKQQLDITPKAYLAALRMQMARGLIINTDMPIAMIAEKCGYRNCSAFIRRFSLFYYDTPQNFRAKRQ</sequence>
<organism evidence="5 6">
    <name type="scientific">Faucicola osloensis</name>
    <name type="common">Moraxella osloensis</name>
    <dbReference type="NCBI Taxonomy" id="34062"/>
    <lineage>
        <taxon>Bacteria</taxon>
        <taxon>Pseudomonadati</taxon>
        <taxon>Pseudomonadota</taxon>
        <taxon>Gammaproteobacteria</taxon>
        <taxon>Moraxellales</taxon>
        <taxon>Moraxellaceae</taxon>
        <taxon>Faucicola</taxon>
    </lineage>
</organism>
<dbReference type="AlphaFoldDB" id="A0A2D2LX67"/>
<dbReference type="InterPro" id="IPR014710">
    <property type="entry name" value="RmlC-like_jellyroll"/>
</dbReference>
<evidence type="ECO:0000256" key="2">
    <source>
        <dbReference type="ARBA" id="ARBA00023125"/>
    </source>
</evidence>
<dbReference type="GO" id="GO:0043565">
    <property type="term" value="F:sequence-specific DNA binding"/>
    <property type="evidence" value="ECO:0007669"/>
    <property type="project" value="InterPro"/>
</dbReference>
<dbReference type="InterPro" id="IPR009057">
    <property type="entry name" value="Homeodomain-like_sf"/>
</dbReference>
<dbReference type="Pfam" id="PF12833">
    <property type="entry name" value="HTH_18"/>
    <property type="match status" value="1"/>
</dbReference>
<dbReference type="SMART" id="SM00342">
    <property type="entry name" value="HTH_ARAC"/>
    <property type="match status" value="1"/>
</dbReference>
<name>A0A2D2LX67_FAUOS</name>
<dbReference type="EMBL" id="CP024444">
    <property type="protein sequence ID" value="ATR79586.1"/>
    <property type="molecule type" value="Genomic_DNA"/>
</dbReference>
<dbReference type="GO" id="GO:0003700">
    <property type="term" value="F:DNA-binding transcription factor activity"/>
    <property type="evidence" value="ECO:0007669"/>
    <property type="project" value="InterPro"/>
</dbReference>
<dbReference type="RefSeq" id="WP_100270956.1">
    <property type="nucleotide sequence ID" value="NZ_CP024444.1"/>
</dbReference>
<gene>
    <name evidence="5" type="ORF">NP7_09450</name>
</gene>
<dbReference type="Proteomes" id="UP000229340">
    <property type="component" value="Plasmid pNP7-1"/>
</dbReference>
<feature type="domain" description="HTH araC/xylS-type" evidence="4">
    <location>
        <begin position="144"/>
        <end position="242"/>
    </location>
</feature>
<dbReference type="Gene3D" id="1.10.10.60">
    <property type="entry name" value="Homeodomain-like"/>
    <property type="match status" value="2"/>
</dbReference>
<proteinExistence type="predicted"/>
<evidence type="ECO:0000313" key="5">
    <source>
        <dbReference type="EMBL" id="ATR79586.1"/>
    </source>
</evidence>
<keyword evidence="1" id="KW-0805">Transcription regulation</keyword>
<dbReference type="InterPro" id="IPR050204">
    <property type="entry name" value="AraC_XylS_family_regulators"/>
</dbReference>
<dbReference type="InterPro" id="IPR013096">
    <property type="entry name" value="Cupin_2"/>
</dbReference>
<keyword evidence="3" id="KW-0804">Transcription</keyword>
<accession>A0A2D2LX67</accession>
<reference evidence="6" key="1">
    <citation type="submission" date="2017-10" db="EMBL/GenBank/DDBJ databases">
        <title>Complete genome sequence of Moraxella osloensis NP7 isolated from human skin.</title>
        <authorList>
            <person name="Lee K."/>
            <person name="Lim J.Y."/>
            <person name="Hwang I."/>
        </authorList>
    </citation>
    <scope>NUCLEOTIDE SEQUENCE [LARGE SCALE GENOMIC DNA]</scope>
    <source>
        <strain evidence="6">NP7</strain>
        <plasmid evidence="6">pnp7-1</plasmid>
    </source>
</reference>
<evidence type="ECO:0000259" key="4">
    <source>
        <dbReference type="PROSITE" id="PS01124"/>
    </source>
</evidence>
<protein>
    <submittedName>
        <fullName evidence="5">AraC family transcriptional regulator</fullName>
    </submittedName>
</protein>
<dbReference type="PANTHER" id="PTHR46796:SF13">
    <property type="entry name" value="HTH-TYPE TRANSCRIPTIONAL ACTIVATOR RHAS"/>
    <property type="match status" value="1"/>
</dbReference>
<evidence type="ECO:0000256" key="3">
    <source>
        <dbReference type="ARBA" id="ARBA00023163"/>
    </source>
</evidence>
<dbReference type="Pfam" id="PF07883">
    <property type="entry name" value="Cupin_2"/>
    <property type="match status" value="1"/>
</dbReference>
<dbReference type="Gene3D" id="2.60.120.10">
    <property type="entry name" value="Jelly Rolls"/>
    <property type="match status" value="1"/>
</dbReference>
<evidence type="ECO:0000313" key="6">
    <source>
        <dbReference type="Proteomes" id="UP000229340"/>
    </source>
</evidence>
<evidence type="ECO:0000256" key="1">
    <source>
        <dbReference type="ARBA" id="ARBA00023015"/>
    </source>
</evidence>
<dbReference type="PANTHER" id="PTHR46796">
    <property type="entry name" value="HTH-TYPE TRANSCRIPTIONAL ACTIVATOR RHAS-RELATED"/>
    <property type="match status" value="1"/>
</dbReference>
<dbReference type="PROSITE" id="PS01124">
    <property type="entry name" value="HTH_ARAC_FAMILY_2"/>
    <property type="match status" value="1"/>
</dbReference>
<keyword evidence="2" id="KW-0238">DNA-binding</keyword>